<keyword evidence="1" id="KW-0808">Transferase</keyword>
<dbReference type="PANTHER" id="PTHR35526:SF3">
    <property type="entry name" value="ANTI-SIGMA-F FACTOR RSBW"/>
    <property type="match status" value="1"/>
</dbReference>
<reference evidence="4 5" key="1">
    <citation type="journal article" date="2023" name="Microb. Genom.">
        <title>Mesoterricola silvestris gen. nov., sp. nov., Mesoterricola sediminis sp. nov., Geothrix oryzae sp. nov., Geothrix edaphica sp. nov., Geothrix rubra sp. nov., and Geothrix limicola sp. nov., six novel members of Acidobacteriota isolated from soils.</title>
        <authorList>
            <person name="Weisberg A.J."/>
            <person name="Pearce E."/>
            <person name="Kramer C.G."/>
            <person name="Chang J.H."/>
            <person name="Clarke C.R."/>
        </authorList>
    </citation>
    <scope>NUCLEOTIDE SEQUENCE [LARGE SCALE GENOMIC DNA]</scope>
    <source>
        <strain evidence="4 5">NE20-4-1</strain>
    </source>
</reference>
<evidence type="ECO:0000313" key="4">
    <source>
        <dbReference type="EMBL" id="MDX3042960.1"/>
    </source>
</evidence>
<dbReference type="InterPro" id="IPR036890">
    <property type="entry name" value="HATPase_C_sf"/>
</dbReference>
<dbReference type="SUPFAM" id="SSF55874">
    <property type="entry name" value="ATPase domain of HSP90 chaperone/DNA topoisomerase II/histidine kinase"/>
    <property type="match status" value="1"/>
</dbReference>
<keyword evidence="4" id="KW-0067">ATP-binding</keyword>
<organism evidence="4 5">
    <name type="scientific">Streptomyces caniscabiei</name>
    <dbReference type="NCBI Taxonomy" id="2746961"/>
    <lineage>
        <taxon>Bacteria</taxon>
        <taxon>Bacillati</taxon>
        <taxon>Actinomycetota</taxon>
        <taxon>Actinomycetes</taxon>
        <taxon>Kitasatosporales</taxon>
        <taxon>Streptomycetaceae</taxon>
        <taxon>Streptomyces</taxon>
    </lineage>
</organism>
<dbReference type="InterPro" id="IPR003594">
    <property type="entry name" value="HATPase_dom"/>
</dbReference>
<comment type="caution">
    <text evidence="4">The sequence shown here is derived from an EMBL/GenBank/DDBJ whole genome shotgun (WGS) entry which is preliminary data.</text>
</comment>
<name>A0ABU4N059_9ACTN</name>
<evidence type="ECO:0000259" key="3">
    <source>
        <dbReference type="Pfam" id="PF13581"/>
    </source>
</evidence>
<evidence type="ECO:0000256" key="2">
    <source>
        <dbReference type="SAM" id="MobiDB-lite"/>
    </source>
</evidence>
<dbReference type="GO" id="GO:0005524">
    <property type="term" value="F:ATP binding"/>
    <property type="evidence" value="ECO:0007669"/>
    <property type="project" value="UniProtKB-KW"/>
</dbReference>
<sequence length="207" mass="21570">MTETARSLRAPIPSAAPWLSSAATTYTLFCPSLDTSPLIARDFVATVLRALGLDTLVDAAALCTSELVTNACVHAKGGGSVLWLAVEAWRVRVIVFDGDENPPVMRELTPGGWEEGGRGLYLVDALTEGHWGTAAGHWGTAVALPPDGGLVLPDGKAVWFDLAAPNQRPTARAGRPAETGPGPTAPTNRLGPVAPPYYMAGDRSSTG</sequence>
<keyword evidence="5" id="KW-1185">Reference proteome</keyword>
<feature type="region of interest" description="Disordered" evidence="2">
    <location>
        <begin position="166"/>
        <end position="207"/>
    </location>
</feature>
<gene>
    <name evidence="4" type="ORF">PV383_38155</name>
</gene>
<accession>A0ABU4N059</accession>
<dbReference type="PANTHER" id="PTHR35526">
    <property type="entry name" value="ANTI-SIGMA-F FACTOR RSBW-RELATED"/>
    <property type="match status" value="1"/>
</dbReference>
<dbReference type="EMBL" id="JARAWJ010000044">
    <property type="protein sequence ID" value="MDX3042960.1"/>
    <property type="molecule type" value="Genomic_DNA"/>
</dbReference>
<protein>
    <submittedName>
        <fullName evidence="4">ATP-binding protein</fullName>
    </submittedName>
</protein>
<feature type="domain" description="Histidine kinase/HSP90-like ATPase" evidence="3">
    <location>
        <begin position="40"/>
        <end position="128"/>
    </location>
</feature>
<keyword evidence="4" id="KW-0547">Nucleotide-binding</keyword>
<evidence type="ECO:0000256" key="1">
    <source>
        <dbReference type="ARBA" id="ARBA00022527"/>
    </source>
</evidence>
<dbReference type="Pfam" id="PF13581">
    <property type="entry name" value="HATPase_c_2"/>
    <property type="match status" value="1"/>
</dbReference>
<feature type="compositionally biased region" description="Low complexity" evidence="2">
    <location>
        <begin position="171"/>
        <end position="187"/>
    </location>
</feature>
<evidence type="ECO:0000313" key="5">
    <source>
        <dbReference type="Proteomes" id="UP001282474"/>
    </source>
</evidence>
<keyword evidence="1" id="KW-0723">Serine/threonine-protein kinase</keyword>
<proteinExistence type="predicted"/>
<keyword evidence="1" id="KW-0418">Kinase</keyword>
<dbReference type="InterPro" id="IPR050267">
    <property type="entry name" value="Anti-sigma-factor_SerPK"/>
</dbReference>
<dbReference type="RefSeq" id="WP_234442625.1">
    <property type="nucleotide sequence ID" value="NZ_JABXWF010000041.1"/>
</dbReference>
<dbReference type="Gene3D" id="3.30.565.10">
    <property type="entry name" value="Histidine kinase-like ATPase, C-terminal domain"/>
    <property type="match status" value="1"/>
</dbReference>
<dbReference type="CDD" id="cd16936">
    <property type="entry name" value="HATPase_RsbW-like"/>
    <property type="match status" value="1"/>
</dbReference>
<dbReference type="Proteomes" id="UP001282474">
    <property type="component" value="Unassembled WGS sequence"/>
</dbReference>